<protein>
    <recommendedName>
        <fullName evidence="4">Enoyl-CoA hydratase</fullName>
    </recommendedName>
</protein>
<feature type="region of interest" description="Disordered" evidence="2">
    <location>
        <begin position="238"/>
        <end position="265"/>
    </location>
</feature>
<evidence type="ECO:0000256" key="2">
    <source>
        <dbReference type="SAM" id="MobiDB-lite"/>
    </source>
</evidence>
<dbReference type="GO" id="GO:0006635">
    <property type="term" value="P:fatty acid beta-oxidation"/>
    <property type="evidence" value="ECO:0007669"/>
    <property type="project" value="TreeGrafter"/>
</dbReference>
<dbReference type="InterPro" id="IPR029045">
    <property type="entry name" value="ClpP/crotonase-like_dom_sf"/>
</dbReference>
<dbReference type="AlphaFoldDB" id="A0A381R3N3"/>
<comment type="similarity">
    <text evidence="1">Belongs to the enoyl-CoA hydratase/isomerase family.</text>
</comment>
<dbReference type="GO" id="GO:0003824">
    <property type="term" value="F:catalytic activity"/>
    <property type="evidence" value="ECO:0007669"/>
    <property type="project" value="InterPro"/>
</dbReference>
<dbReference type="PANTHER" id="PTHR11941:SF54">
    <property type="entry name" value="ENOYL-COA HYDRATASE, MITOCHONDRIAL"/>
    <property type="match status" value="1"/>
</dbReference>
<sequence length="265" mass="28400">MARLRKIRFLEDELMSGEAVLLEQKEGHVLVLTMNRLERHHALNRELSASLSDAIVHAEADEGVRVIVLTGAGLKAFCAGADMLEVSGVEKTSGGDRINAFDPIGKLSSTPIPVIAAINGYCYGGGARLAVACDILLASDNATFRLPGAEYGLVVAAASLPRLVGSSKAKELIFSARKFSADEAERWGMLSAVYPQPELMNKAMELAHEIAGNSVAAVRASKQVIDAATLSESANRLEAEANQDLRGSPEQRDRFREATRKVTGR</sequence>
<reference evidence="3" key="1">
    <citation type="submission" date="2018-05" db="EMBL/GenBank/DDBJ databases">
        <authorList>
            <person name="Lanie J.A."/>
            <person name="Ng W.-L."/>
            <person name="Kazmierczak K.M."/>
            <person name="Andrzejewski T.M."/>
            <person name="Davidsen T.M."/>
            <person name="Wayne K.J."/>
            <person name="Tettelin H."/>
            <person name="Glass J.I."/>
            <person name="Rusch D."/>
            <person name="Podicherti R."/>
            <person name="Tsui H.-C.T."/>
            <person name="Winkler M.E."/>
        </authorList>
    </citation>
    <scope>NUCLEOTIDE SEQUENCE</scope>
</reference>
<dbReference type="EMBL" id="UINC01001594">
    <property type="protein sequence ID" value="SUZ84437.1"/>
    <property type="molecule type" value="Genomic_DNA"/>
</dbReference>
<feature type="compositionally biased region" description="Basic and acidic residues" evidence="2">
    <location>
        <begin position="247"/>
        <end position="265"/>
    </location>
</feature>
<proteinExistence type="inferred from homology"/>
<evidence type="ECO:0000313" key="3">
    <source>
        <dbReference type="EMBL" id="SUZ84437.1"/>
    </source>
</evidence>
<dbReference type="CDD" id="cd06558">
    <property type="entry name" value="crotonase-like"/>
    <property type="match status" value="1"/>
</dbReference>
<dbReference type="PROSITE" id="PS00166">
    <property type="entry name" value="ENOYL_COA_HYDRATASE"/>
    <property type="match status" value="1"/>
</dbReference>
<accession>A0A381R3N3</accession>
<dbReference type="Gene3D" id="3.90.226.10">
    <property type="entry name" value="2-enoyl-CoA Hydratase, Chain A, domain 1"/>
    <property type="match status" value="1"/>
</dbReference>
<evidence type="ECO:0000256" key="1">
    <source>
        <dbReference type="ARBA" id="ARBA00005254"/>
    </source>
</evidence>
<dbReference type="PANTHER" id="PTHR11941">
    <property type="entry name" value="ENOYL-COA HYDRATASE-RELATED"/>
    <property type="match status" value="1"/>
</dbReference>
<organism evidence="3">
    <name type="scientific">marine metagenome</name>
    <dbReference type="NCBI Taxonomy" id="408172"/>
    <lineage>
        <taxon>unclassified sequences</taxon>
        <taxon>metagenomes</taxon>
        <taxon>ecological metagenomes</taxon>
    </lineage>
</organism>
<dbReference type="InterPro" id="IPR001753">
    <property type="entry name" value="Enoyl-CoA_hydra/iso"/>
</dbReference>
<evidence type="ECO:0008006" key="4">
    <source>
        <dbReference type="Google" id="ProtNLM"/>
    </source>
</evidence>
<name>A0A381R3N3_9ZZZZ</name>
<dbReference type="SUPFAM" id="SSF52096">
    <property type="entry name" value="ClpP/crotonase"/>
    <property type="match status" value="1"/>
</dbReference>
<gene>
    <name evidence="3" type="ORF">METZ01_LOCUS37291</name>
</gene>
<dbReference type="InterPro" id="IPR018376">
    <property type="entry name" value="Enoyl-CoA_hyd/isom_CS"/>
</dbReference>
<dbReference type="Pfam" id="PF00378">
    <property type="entry name" value="ECH_1"/>
    <property type="match status" value="1"/>
</dbReference>